<dbReference type="Gene3D" id="1.20.5.170">
    <property type="match status" value="1"/>
</dbReference>
<feature type="region of interest" description="Disordered" evidence="4">
    <location>
        <begin position="445"/>
        <end position="465"/>
    </location>
</feature>
<dbReference type="AlphaFoldDB" id="Q9GNN4"/>
<evidence type="ECO:0000256" key="3">
    <source>
        <dbReference type="SAM" id="Coils"/>
    </source>
</evidence>
<dbReference type="Gene3D" id="1.20.5.1160">
    <property type="entry name" value="Vasodilator-stimulated phosphoprotein"/>
    <property type="match status" value="2"/>
</dbReference>
<feature type="region of interest" description="Disordered" evidence="4">
    <location>
        <begin position="1"/>
        <end position="31"/>
    </location>
</feature>
<sequence length="465" mass="53928">MATPKQQTRSRDKECPSTPLSPSISSRKDERDQLANLNNRMAAYVEKVRSLETENSRLQIKVTSYEETSTREVISLKAMYEREISEARRLLDELSKEKAQLQIESNSYREKWEIELNKASALGHDNAVLEGKLKDSNSLLFSRENQLQCAKRERDEAVEEAETLRSKLNDIQVELETSQKALDTETLMRVNFENKLQSLKEELEFKERLYQEEVSEIRKRHTLSVTEIDEKVKGVYESQFEVALIELRDQQNADLEQMKEDLEGQYAFKIEELKKKLDYVRKSTMKGSEDCKTAEMKVERLQTTIKSLQNKNNNLNNRVQDLEGQVATEREIRLSAVLSIEQQRDEALQKITTMEKEYLELMDLKIKLDHEIGVYRKLLEEEETRLNLSPSPHVDGSDLKRRSRRKRKRVTTQSELAQKAKKQEITSATYSSETIITQKSVSVGEDVLHQQDDPAPEGNNSCSIM</sequence>
<keyword evidence="1" id="KW-0403">Intermediate filament</keyword>
<feature type="coiled-coil region" evidence="3">
    <location>
        <begin position="140"/>
        <end position="220"/>
    </location>
</feature>
<evidence type="ECO:0000256" key="4">
    <source>
        <dbReference type="SAM" id="MobiDB-lite"/>
    </source>
</evidence>
<evidence type="ECO:0000259" key="5">
    <source>
        <dbReference type="PROSITE" id="PS51842"/>
    </source>
</evidence>
<dbReference type="GeneID" id="100176656"/>
<evidence type="ECO:0000313" key="6">
    <source>
        <dbReference type="EMBL" id="CAC13105.1"/>
    </source>
</evidence>
<feature type="domain" description="IF rod" evidence="5">
    <location>
        <begin position="30"/>
        <end position="386"/>
    </location>
</feature>
<reference evidence="6" key="1">
    <citation type="journal article" date="2000" name="Gene">
        <title>Tunicates have unusual nuclear lamins with a large deletion in the carboxyterminal tail domain.</title>
        <authorList>
            <person name="Riemer D."/>
            <person name="Wang J."/>
            <person name="Zimek A."/>
            <person name="Swalla B.J."/>
            <person name="Weber K."/>
        </authorList>
    </citation>
    <scope>NUCLEOTIDE SEQUENCE</scope>
    <source>
        <tissue evidence="6">Intestine</tissue>
    </source>
</reference>
<feature type="region of interest" description="Disordered" evidence="4">
    <location>
        <begin position="385"/>
        <end position="431"/>
    </location>
</feature>
<name>Q9GNN4_CIOIN</name>
<dbReference type="PANTHER" id="PTHR45721:SF11">
    <property type="entry name" value="LAMIN DM0-RELATED"/>
    <property type="match status" value="1"/>
</dbReference>
<organism evidence="6">
    <name type="scientific">Ciona intestinalis</name>
    <name type="common">Transparent sea squirt</name>
    <name type="synonym">Ascidia intestinalis</name>
    <dbReference type="NCBI Taxonomy" id="7719"/>
    <lineage>
        <taxon>Eukaryota</taxon>
        <taxon>Metazoa</taxon>
        <taxon>Chordata</taxon>
        <taxon>Tunicata</taxon>
        <taxon>Ascidiacea</taxon>
        <taxon>Phlebobranchia</taxon>
        <taxon>Cionidae</taxon>
        <taxon>Ciona</taxon>
    </lineage>
</organism>
<evidence type="ECO:0000256" key="1">
    <source>
        <dbReference type="ARBA" id="ARBA00022754"/>
    </source>
</evidence>
<keyword evidence="2 3" id="KW-0175">Coiled coil</keyword>
<evidence type="ECO:0000256" key="2">
    <source>
        <dbReference type="ARBA" id="ARBA00023054"/>
    </source>
</evidence>
<feature type="compositionally biased region" description="Basic residues" evidence="4">
    <location>
        <begin position="401"/>
        <end position="410"/>
    </location>
</feature>
<dbReference type="SMART" id="SM01391">
    <property type="entry name" value="Filament"/>
    <property type="match status" value="1"/>
</dbReference>
<dbReference type="RefSeq" id="NP_001093902.2">
    <property type="nucleotide sequence ID" value="NM_001100432.2"/>
</dbReference>
<dbReference type="InterPro" id="IPR039008">
    <property type="entry name" value="IF_rod_dom"/>
</dbReference>
<accession>Q9GNN4</accession>
<dbReference type="GO" id="GO:0005882">
    <property type="term" value="C:intermediate filament"/>
    <property type="evidence" value="ECO:0007669"/>
    <property type="project" value="UniProtKB-KW"/>
</dbReference>
<dbReference type="OrthoDB" id="102442at2759"/>
<dbReference type="EMBL" id="AJ251957">
    <property type="protein sequence ID" value="CAC13105.1"/>
    <property type="molecule type" value="mRNA"/>
</dbReference>
<proteinExistence type="evidence at transcript level"/>
<feature type="coiled-coil region" evidence="3">
    <location>
        <begin position="245"/>
        <end position="357"/>
    </location>
</feature>
<dbReference type="PROSITE" id="PS51842">
    <property type="entry name" value="IF_ROD_2"/>
    <property type="match status" value="1"/>
</dbReference>
<dbReference type="SUPFAM" id="SSF64593">
    <property type="entry name" value="Intermediate filament protein, coiled coil region"/>
    <property type="match status" value="2"/>
</dbReference>
<gene>
    <name evidence="6" type="primary">lamin L2</name>
</gene>
<dbReference type="Pfam" id="PF00038">
    <property type="entry name" value="Filament"/>
    <property type="match status" value="1"/>
</dbReference>
<dbReference type="PANTHER" id="PTHR45721">
    <property type="entry name" value="LAMIN DM0-RELATED"/>
    <property type="match status" value="1"/>
</dbReference>
<protein>
    <submittedName>
        <fullName evidence="6">Nuclear lamin</fullName>
    </submittedName>
</protein>